<evidence type="ECO:0000313" key="1">
    <source>
        <dbReference type="EMBL" id="RHZ76299.1"/>
    </source>
</evidence>
<organism evidence="1 2">
    <name type="scientific">Diversispora epigaea</name>
    <dbReference type="NCBI Taxonomy" id="1348612"/>
    <lineage>
        <taxon>Eukaryota</taxon>
        <taxon>Fungi</taxon>
        <taxon>Fungi incertae sedis</taxon>
        <taxon>Mucoromycota</taxon>
        <taxon>Glomeromycotina</taxon>
        <taxon>Glomeromycetes</taxon>
        <taxon>Diversisporales</taxon>
        <taxon>Diversisporaceae</taxon>
        <taxon>Diversispora</taxon>
    </lineage>
</organism>
<keyword evidence="2" id="KW-1185">Reference proteome</keyword>
<proteinExistence type="predicted"/>
<gene>
    <name evidence="1" type="ORF">Glove_199g29</name>
</gene>
<name>A0A397IJW4_9GLOM</name>
<accession>A0A397IJW4</accession>
<dbReference type="AlphaFoldDB" id="A0A397IJW4"/>
<reference evidence="1 2" key="1">
    <citation type="submission" date="2018-08" db="EMBL/GenBank/DDBJ databases">
        <title>Genome and evolution of the arbuscular mycorrhizal fungus Diversispora epigaea (formerly Glomus versiforme) and its bacterial endosymbionts.</title>
        <authorList>
            <person name="Sun X."/>
            <person name="Fei Z."/>
            <person name="Harrison M."/>
        </authorList>
    </citation>
    <scope>NUCLEOTIDE SEQUENCE [LARGE SCALE GENOMIC DNA]</scope>
    <source>
        <strain evidence="1 2">IT104</strain>
    </source>
</reference>
<comment type="caution">
    <text evidence="1">The sequence shown here is derived from an EMBL/GenBank/DDBJ whole genome shotgun (WGS) entry which is preliminary data.</text>
</comment>
<sequence length="118" mass="13469">MPKIEVILTVLVKPLRRLSSSKFSTNNTNKNTVGGSRSNSSSWSISNDVLLVEELDIMQIPVLIKDFTLQRYKSTIKSPKIFYTIQRSAKLNILNELYNDENILNNLIMLDDYSSKIS</sequence>
<evidence type="ECO:0000313" key="2">
    <source>
        <dbReference type="Proteomes" id="UP000266861"/>
    </source>
</evidence>
<dbReference type="Proteomes" id="UP000266861">
    <property type="component" value="Unassembled WGS sequence"/>
</dbReference>
<protein>
    <submittedName>
        <fullName evidence="1">Uncharacterized protein</fullName>
    </submittedName>
</protein>
<dbReference type="EMBL" id="PQFF01000187">
    <property type="protein sequence ID" value="RHZ76299.1"/>
    <property type="molecule type" value="Genomic_DNA"/>
</dbReference>